<comment type="caution">
    <text evidence="2">The sequence shown here is derived from an EMBL/GenBank/DDBJ whole genome shotgun (WGS) entry which is preliminary data.</text>
</comment>
<dbReference type="RefSeq" id="WP_253669133.1">
    <property type="nucleotide sequence ID" value="NZ_JAMTCP010000007.1"/>
</dbReference>
<feature type="chain" id="PRO_5046506277" description="Secreted protein" evidence="1">
    <location>
        <begin position="30"/>
        <end position="110"/>
    </location>
</feature>
<accession>A0ABT1HRQ1</accession>
<proteinExistence type="predicted"/>
<name>A0ABT1HRQ1_STRSD</name>
<evidence type="ECO:0000256" key="1">
    <source>
        <dbReference type="SAM" id="SignalP"/>
    </source>
</evidence>
<keyword evidence="3" id="KW-1185">Reference proteome</keyword>
<feature type="signal peptide" evidence="1">
    <location>
        <begin position="1"/>
        <end position="29"/>
    </location>
</feature>
<sequence length="110" mass="11307">MSRLRRNAALLVSGLAVSGGLVFVGGAGATASPAAPASPEKAAAVSCTMWTSNNGGNGHAYARCPNVDVTVTVRCANGESYTSKPQWKWQANRADCPRGVEAVGMLAQTR</sequence>
<dbReference type="Proteomes" id="UP001205311">
    <property type="component" value="Unassembled WGS sequence"/>
</dbReference>
<protein>
    <recommendedName>
        <fullName evidence="4">Secreted protein</fullName>
    </recommendedName>
</protein>
<evidence type="ECO:0008006" key="4">
    <source>
        <dbReference type="Google" id="ProtNLM"/>
    </source>
</evidence>
<gene>
    <name evidence="2" type="ORF">LX15_001886</name>
</gene>
<organism evidence="2 3">
    <name type="scientific">Streptoalloteichus tenebrarius (strain ATCC 17920 / DSM 40477 / JCM 4838 / CBS 697.72 / NBRC 16177 / NCIMB 11028 / NRRL B-12390 / A12253. 1 / ISP 5477)</name>
    <name type="common">Streptomyces tenebrarius</name>
    <dbReference type="NCBI Taxonomy" id="1933"/>
    <lineage>
        <taxon>Bacteria</taxon>
        <taxon>Bacillati</taxon>
        <taxon>Actinomycetota</taxon>
        <taxon>Actinomycetes</taxon>
        <taxon>Pseudonocardiales</taxon>
        <taxon>Pseudonocardiaceae</taxon>
        <taxon>Streptoalloteichus</taxon>
    </lineage>
</organism>
<keyword evidence="1" id="KW-0732">Signal</keyword>
<evidence type="ECO:0000313" key="3">
    <source>
        <dbReference type="Proteomes" id="UP001205311"/>
    </source>
</evidence>
<reference evidence="2 3" key="1">
    <citation type="submission" date="2022-06" db="EMBL/GenBank/DDBJ databases">
        <title>Genomic Encyclopedia of Archaeal and Bacterial Type Strains, Phase II (KMG-II): from individual species to whole genera.</title>
        <authorList>
            <person name="Goeker M."/>
        </authorList>
    </citation>
    <scope>NUCLEOTIDE SEQUENCE [LARGE SCALE GENOMIC DNA]</scope>
    <source>
        <strain evidence="2 3">DSM 40477</strain>
    </source>
</reference>
<evidence type="ECO:0000313" key="2">
    <source>
        <dbReference type="EMBL" id="MCP2258192.1"/>
    </source>
</evidence>
<dbReference type="EMBL" id="JAMTCP010000007">
    <property type="protein sequence ID" value="MCP2258192.1"/>
    <property type="molecule type" value="Genomic_DNA"/>
</dbReference>